<keyword evidence="1" id="KW-0472">Membrane</keyword>
<accession>A0A7U9KP30</accession>
<dbReference type="Proteomes" id="UP000253922">
    <property type="component" value="Unassembled WGS sequence"/>
</dbReference>
<keyword evidence="1" id="KW-0812">Transmembrane</keyword>
<dbReference type="AlphaFoldDB" id="A0A7U9KP30"/>
<gene>
    <name evidence="3" type="ORF">ATHL_03423</name>
</gene>
<protein>
    <submittedName>
        <fullName evidence="3">Predicted membrane protein</fullName>
    </submittedName>
</protein>
<dbReference type="PANTHER" id="PTHR37938:SF1">
    <property type="entry name" value="BLL0215 PROTEIN"/>
    <property type="match status" value="1"/>
</dbReference>
<reference evidence="4" key="1">
    <citation type="submission" date="2015-07" db="EMBL/GenBank/DDBJ databases">
        <title>Draft Genome Sequences of Anaerolinea thermolimosa IMO-1, Bellilinea caldifistulae GOMI-1, Leptolinea tardivitalis YMTK-2, Levilinea saccharolytica KIBI-1,Longilinea arvoryzae KOME-1, Previously Described as Members of the Anaerolineaceae (Chloroflexi).</title>
        <authorList>
            <person name="Sekiguchi Y."/>
            <person name="Ohashi A."/>
            <person name="Matsuura N."/>
            <person name="Tourlousse M.D."/>
        </authorList>
    </citation>
    <scope>NUCLEOTIDE SEQUENCE [LARGE SCALE GENOMIC DNA]</scope>
    <source>
        <strain evidence="4">IMO-1</strain>
    </source>
</reference>
<dbReference type="PANTHER" id="PTHR37938">
    <property type="entry name" value="BLL0215 PROTEIN"/>
    <property type="match status" value="1"/>
</dbReference>
<evidence type="ECO:0000259" key="2">
    <source>
        <dbReference type="Pfam" id="PF03703"/>
    </source>
</evidence>
<name>A0A7U9KP30_9CHLR</name>
<keyword evidence="4" id="KW-1185">Reference proteome</keyword>
<keyword evidence="1" id="KW-1133">Transmembrane helix</keyword>
<evidence type="ECO:0000256" key="1">
    <source>
        <dbReference type="SAM" id="Phobius"/>
    </source>
</evidence>
<dbReference type="Pfam" id="PF03703">
    <property type="entry name" value="bPH_2"/>
    <property type="match status" value="1"/>
</dbReference>
<feature type="domain" description="YdbS-like PH" evidence="2">
    <location>
        <begin position="88"/>
        <end position="150"/>
    </location>
</feature>
<dbReference type="RefSeq" id="WP_062196169.1">
    <property type="nucleotide sequence ID" value="NZ_DF967966.1"/>
</dbReference>
<evidence type="ECO:0000313" key="4">
    <source>
        <dbReference type="Proteomes" id="UP000253922"/>
    </source>
</evidence>
<feature type="transmembrane region" description="Helical" evidence="1">
    <location>
        <begin position="20"/>
        <end position="43"/>
    </location>
</feature>
<dbReference type="EMBL" id="DF967966">
    <property type="protein sequence ID" value="GAP08518.1"/>
    <property type="molecule type" value="Genomic_DNA"/>
</dbReference>
<organism evidence="3 4">
    <name type="scientific">Anaerolinea thermolimosa</name>
    <dbReference type="NCBI Taxonomy" id="229919"/>
    <lineage>
        <taxon>Bacteria</taxon>
        <taxon>Bacillati</taxon>
        <taxon>Chloroflexota</taxon>
        <taxon>Anaerolineae</taxon>
        <taxon>Anaerolineales</taxon>
        <taxon>Anaerolineaceae</taxon>
        <taxon>Anaerolinea</taxon>
    </lineage>
</organism>
<evidence type="ECO:0000313" key="3">
    <source>
        <dbReference type="EMBL" id="GAP08518.1"/>
    </source>
</evidence>
<sequence length="172" mass="18916">MSYVQDNLMPNEEVLFTARIHPAIFLPSLVTFLITLIAFILGLQGMMASNPSSAASKPSLLEGFLFCSSGPLLFYSILLGLRALTVLFTTEFAITNRRVIAKSGFIRRHTLEMLLAKIESVSVNQTILGRLLNFGTVTVTGTGGTRESFRAIVDPVGVRKKIHQILESYLQP</sequence>
<proteinExistence type="predicted"/>
<dbReference type="InterPro" id="IPR005182">
    <property type="entry name" value="YdbS-like_PH"/>
</dbReference>
<feature type="transmembrane region" description="Helical" evidence="1">
    <location>
        <begin position="64"/>
        <end position="88"/>
    </location>
</feature>